<dbReference type="GO" id="GO:0003677">
    <property type="term" value="F:DNA binding"/>
    <property type="evidence" value="ECO:0007669"/>
    <property type="project" value="UniProtKB-KW"/>
</dbReference>
<evidence type="ECO:0000313" key="5">
    <source>
        <dbReference type="EMBL" id="MBB3045097.1"/>
    </source>
</evidence>
<dbReference type="InterPro" id="IPR051081">
    <property type="entry name" value="HTH_MetalResp_TranReg"/>
</dbReference>
<dbReference type="PANTHER" id="PTHR33154:SF15">
    <property type="entry name" value="REGULATORY PROTEIN ARSR"/>
    <property type="match status" value="1"/>
</dbReference>
<keyword evidence="3" id="KW-0804">Transcription</keyword>
<evidence type="ECO:0000256" key="3">
    <source>
        <dbReference type="ARBA" id="ARBA00023163"/>
    </source>
</evidence>
<dbReference type="SUPFAM" id="SSF46785">
    <property type="entry name" value="Winged helix' DNA-binding domain"/>
    <property type="match status" value="1"/>
</dbReference>
<keyword evidence="1" id="KW-0805">Transcription regulation</keyword>
<dbReference type="InterPro" id="IPR036388">
    <property type="entry name" value="WH-like_DNA-bd_sf"/>
</dbReference>
<dbReference type="InterPro" id="IPR011991">
    <property type="entry name" value="ArsR-like_HTH"/>
</dbReference>
<dbReference type="PANTHER" id="PTHR33154">
    <property type="entry name" value="TRANSCRIPTIONAL REGULATOR, ARSR FAMILY"/>
    <property type="match status" value="1"/>
</dbReference>
<dbReference type="Proteomes" id="UP000589626">
    <property type="component" value="Unassembled WGS sequence"/>
</dbReference>
<evidence type="ECO:0000256" key="2">
    <source>
        <dbReference type="ARBA" id="ARBA00023125"/>
    </source>
</evidence>
<accession>A0A7W4W097</accession>
<dbReference type="CDD" id="cd00090">
    <property type="entry name" value="HTH_ARSR"/>
    <property type="match status" value="1"/>
</dbReference>
<dbReference type="InterPro" id="IPR036390">
    <property type="entry name" value="WH_DNA-bd_sf"/>
</dbReference>
<feature type="domain" description="HTH arsR-type" evidence="4">
    <location>
        <begin position="1"/>
        <end position="98"/>
    </location>
</feature>
<dbReference type="AlphaFoldDB" id="A0A7W4W097"/>
<evidence type="ECO:0000259" key="4">
    <source>
        <dbReference type="PROSITE" id="PS50987"/>
    </source>
</evidence>
<proteinExistence type="predicted"/>
<keyword evidence="2 5" id="KW-0238">DNA-binding</keyword>
<dbReference type="PROSITE" id="PS50987">
    <property type="entry name" value="HTH_ARSR_2"/>
    <property type="match status" value="1"/>
</dbReference>
<keyword evidence="6" id="KW-1185">Reference proteome</keyword>
<dbReference type="EMBL" id="JACHWR010000005">
    <property type="protein sequence ID" value="MBB3045097.1"/>
    <property type="molecule type" value="Genomic_DNA"/>
</dbReference>
<comment type="caution">
    <text evidence="5">The sequence shown here is derived from an EMBL/GenBank/DDBJ whole genome shotgun (WGS) entry which is preliminary data.</text>
</comment>
<evidence type="ECO:0000313" key="6">
    <source>
        <dbReference type="Proteomes" id="UP000589626"/>
    </source>
</evidence>
<dbReference type="GO" id="GO:0003700">
    <property type="term" value="F:DNA-binding transcription factor activity"/>
    <property type="evidence" value="ECO:0007669"/>
    <property type="project" value="InterPro"/>
</dbReference>
<reference evidence="5 6" key="1">
    <citation type="submission" date="2020-08" db="EMBL/GenBank/DDBJ databases">
        <title>Sequencing the genomes of 1000 actinobacteria strains.</title>
        <authorList>
            <person name="Klenk H.-P."/>
        </authorList>
    </citation>
    <scope>NUCLEOTIDE SEQUENCE [LARGE SCALE GENOMIC DNA]</scope>
    <source>
        <strain evidence="5 6">DSM 105498</strain>
    </source>
</reference>
<name>A0A7W4W097_9ACTN</name>
<dbReference type="InterPro" id="IPR001845">
    <property type="entry name" value="HTH_ArsR_DNA-bd_dom"/>
</dbReference>
<dbReference type="SMART" id="SM00418">
    <property type="entry name" value="HTH_ARSR"/>
    <property type="match status" value="1"/>
</dbReference>
<sequence>MDVSSVTPSPQALKALAHPVRLRMLGLLRLDGPATATTLAGRLGLNTGTTSYHLRQLAEHGFVVDDPERGNGRERWWRARHQLTEVDTASATTPEEHETYDAYLQAVAINYAGNLQASVEQLSLLPAPWREAGTMSDRVFRLTPARASALTDRLLAILDEVEDDDDPDAAPFLVNVNTYRHPRSLAP</sequence>
<evidence type="ECO:0000256" key="1">
    <source>
        <dbReference type="ARBA" id="ARBA00023015"/>
    </source>
</evidence>
<organism evidence="5 6">
    <name type="scientific">Nocardioides soli</name>
    <dbReference type="NCBI Taxonomy" id="1036020"/>
    <lineage>
        <taxon>Bacteria</taxon>
        <taxon>Bacillati</taxon>
        <taxon>Actinomycetota</taxon>
        <taxon>Actinomycetes</taxon>
        <taxon>Propionibacteriales</taxon>
        <taxon>Nocardioidaceae</taxon>
        <taxon>Nocardioides</taxon>
    </lineage>
</organism>
<dbReference type="Pfam" id="PF12840">
    <property type="entry name" value="HTH_20"/>
    <property type="match status" value="1"/>
</dbReference>
<gene>
    <name evidence="5" type="ORF">FHU40_004950</name>
</gene>
<protein>
    <submittedName>
        <fullName evidence="5">DNA-binding transcriptional ArsR family regulator</fullName>
    </submittedName>
</protein>
<dbReference type="Gene3D" id="1.10.10.10">
    <property type="entry name" value="Winged helix-like DNA-binding domain superfamily/Winged helix DNA-binding domain"/>
    <property type="match status" value="1"/>
</dbReference>
<dbReference type="RefSeq" id="WP_183595112.1">
    <property type="nucleotide sequence ID" value="NZ_JACHWR010000005.1"/>
</dbReference>